<evidence type="ECO:0008006" key="3">
    <source>
        <dbReference type="Google" id="ProtNLM"/>
    </source>
</evidence>
<evidence type="ECO:0000313" key="2">
    <source>
        <dbReference type="Proteomes" id="UP001175226"/>
    </source>
</evidence>
<protein>
    <recommendedName>
        <fullName evidence="3">F-box domain-containing protein</fullName>
    </recommendedName>
</protein>
<dbReference type="EMBL" id="JAUEPT010000074">
    <property type="protein sequence ID" value="KAK0434073.1"/>
    <property type="molecule type" value="Genomic_DNA"/>
</dbReference>
<comment type="caution">
    <text evidence="1">The sequence shown here is derived from an EMBL/GenBank/DDBJ whole genome shotgun (WGS) entry which is preliminary data.</text>
</comment>
<organism evidence="1 2">
    <name type="scientific">Armillaria borealis</name>
    <dbReference type="NCBI Taxonomy" id="47425"/>
    <lineage>
        <taxon>Eukaryota</taxon>
        <taxon>Fungi</taxon>
        <taxon>Dikarya</taxon>
        <taxon>Basidiomycota</taxon>
        <taxon>Agaricomycotina</taxon>
        <taxon>Agaricomycetes</taxon>
        <taxon>Agaricomycetidae</taxon>
        <taxon>Agaricales</taxon>
        <taxon>Marasmiineae</taxon>
        <taxon>Physalacriaceae</taxon>
        <taxon>Armillaria</taxon>
    </lineage>
</organism>
<proteinExistence type="predicted"/>
<keyword evidence="2" id="KW-1185">Reference proteome</keyword>
<evidence type="ECO:0000313" key="1">
    <source>
        <dbReference type="EMBL" id="KAK0434073.1"/>
    </source>
</evidence>
<dbReference type="AlphaFoldDB" id="A0AA39MHJ4"/>
<dbReference type="Gene3D" id="1.20.1280.50">
    <property type="match status" value="1"/>
</dbReference>
<dbReference type="SUPFAM" id="SSF81383">
    <property type="entry name" value="F-box domain"/>
    <property type="match status" value="1"/>
</dbReference>
<gene>
    <name evidence="1" type="ORF">EV421DRAFT_1354939</name>
</gene>
<accession>A0AA39MHJ4</accession>
<name>A0AA39MHJ4_9AGAR</name>
<dbReference type="Proteomes" id="UP001175226">
    <property type="component" value="Unassembled WGS sequence"/>
</dbReference>
<reference evidence="1" key="1">
    <citation type="submission" date="2023-06" db="EMBL/GenBank/DDBJ databases">
        <authorList>
            <consortium name="Lawrence Berkeley National Laboratory"/>
            <person name="Ahrendt S."/>
            <person name="Sahu N."/>
            <person name="Indic B."/>
            <person name="Wong-Bajracharya J."/>
            <person name="Merenyi Z."/>
            <person name="Ke H.-M."/>
            <person name="Monk M."/>
            <person name="Kocsube S."/>
            <person name="Drula E."/>
            <person name="Lipzen A."/>
            <person name="Balint B."/>
            <person name="Henrissat B."/>
            <person name="Andreopoulos B."/>
            <person name="Martin F.M."/>
            <person name="Harder C.B."/>
            <person name="Rigling D."/>
            <person name="Ford K.L."/>
            <person name="Foster G.D."/>
            <person name="Pangilinan J."/>
            <person name="Papanicolaou A."/>
            <person name="Barry K."/>
            <person name="LaButti K."/>
            <person name="Viragh M."/>
            <person name="Koriabine M."/>
            <person name="Yan M."/>
            <person name="Riley R."/>
            <person name="Champramary S."/>
            <person name="Plett K.L."/>
            <person name="Tsai I.J."/>
            <person name="Slot J."/>
            <person name="Sipos G."/>
            <person name="Plett J."/>
            <person name="Nagy L.G."/>
            <person name="Grigoriev I.V."/>
        </authorList>
    </citation>
    <scope>NUCLEOTIDE SEQUENCE</scope>
    <source>
        <strain evidence="1">FPL87.14</strain>
    </source>
</reference>
<dbReference type="InterPro" id="IPR036047">
    <property type="entry name" value="F-box-like_dom_sf"/>
</dbReference>
<sequence length="231" mass="26066">MEALDSQRGEIKASIAFQTALSTPLPPASSEEHQILHCEPYNDPVVSSLPVEMLGEIFQLAVDGDLGLTECDVLDVKHSPNWVISHVCRAWRSVALSMPNIWTSVCIEDDSDLLMLDDVPFTDNRATLLREYLARSNQYPLRVTLSSSYDIQKHLEILLPHFGRCTDLSFTIDKEALNTLSTFSGEFSGLKRLSIVIDDFFPAFPKTPLPLRHRSMVSARHPICEWYRFTG</sequence>